<organism evidence="3 4">
    <name type="scientific">Armillaria gallica</name>
    <name type="common">Bulbous honey fungus</name>
    <name type="synonym">Armillaria bulbosa</name>
    <dbReference type="NCBI Taxonomy" id="47427"/>
    <lineage>
        <taxon>Eukaryota</taxon>
        <taxon>Fungi</taxon>
        <taxon>Dikarya</taxon>
        <taxon>Basidiomycota</taxon>
        <taxon>Agaricomycotina</taxon>
        <taxon>Agaricomycetes</taxon>
        <taxon>Agaricomycetidae</taxon>
        <taxon>Agaricales</taxon>
        <taxon>Marasmiineae</taxon>
        <taxon>Physalacriaceae</taxon>
        <taxon>Armillaria</taxon>
    </lineage>
</organism>
<dbReference type="AlphaFoldDB" id="A0A2H3CXE7"/>
<dbReference type="OrthoDB" id="3026578at2759"/>
<keyword evidence="2" id="KW-0472">Membrane</keyword>
<dbReference type="EMBL" id="KZ293755">
    <property type="protein sequence ID" value="PBK79966.1"/>
    <property type="molecule type" value="Genomic_DNA"/>
</dbReference>
<gene>
    <name evidence="3" type="ORF">ARMGADRAFT_1021154</name>
</gene>
<protein>
    <submittedName>
        <fullName evidence="3">Uncharacterized protein</fullName>
    </submittedName>
</protein>
<dbReference type="InParanoid" id="A0A2H3CXE7"/>
<dbReference type="OMA" id="GFTLVWR"/>
<feature type="non-terminal residue" evidence="3">
    <location>
        <position position="92"/>
    </location>
</feature>
<evidence type="ECO:0000313" key="3">
    <source>
        <dbReference type="EMBL" id="PBK79966.1"/>
    </source>
</evidence>
<accession>A0A2H3CXE7</accession>
<name>A0A2H3CXE7_ARMGA</name>
<feature type="region of interest" description="Disordered" evidence="1">
    <location>
        <begin position="56"/>
        <end position="92"/>
    </location>
</feature>
<evidence type="ECO:0000256" key="1">
    <source>
        <dbReference type="SAM" id="MobiDB-lite"/>
    </source>
</evidence>
<proteinExistence type="predicted"/>
<keyword evidence="4" id="KW-1185">Reference proteome</keyword>
<evidence type="ECO:0000256" key="2">
    <source>
        <dbReference type="SAM" id="Phobius"/>
    </source>
</evidence>
<feature type="transmembrane region" description="Helical" evidence="2">
    <location>
        <begin position="26"/>
        <end position="48"/>
    </location>
</feature>
<reference evidence="4" key="1">
    <citation type="journal article" date="2017" name="Nat. Ecol. Evol.">
        <title>Genome expansion and lineage-specific genetic innovations in the forest pathogenic fungi Armillaria.</title>
        <authorList>
            <person name="Sipos G."/>
            <person name="Prasanna A.N."/>
            <person name="Walter M.C."/>
            <person name="O'Connor E."/>
            <person name="Balint B."/>
            <person name="Krizsan K."/>
            <person name="Kiss B."/>
            <person name="Hess J."/>
            <person name="Varga T."/>
            <person name="Slot J."/>
            <person name="Riley R."/>
            <person name="Boka B."/>
            <person name="Rigling D."/>
            <person name="Barry K."/>
            <person name="Lee J."/>
            <person name="Mihaltcheva S."/>
            <person name="LaButti K."/>
            <person name="Lipzen A."/>
            <person name="Waldron R."/>
            <person name="Moloney N.M."/>
            <person name="Sperisen C."/>
            <person name="Kredics L."/>
            <person name="Vagvoelgyi C."/>
            <person name="Patrignani A."/>
            <person name="Fitzpatrick D."/>
            <person name="Nagy I."/>
            <person name="Doyle S."/>
            <person name="Anderson J.B."/>
            <person name="Grigoriev I.V."/>
            <person name="Gueldener U."/>
            <person name="Muensterkoetter M."/>
            <person name="Nagy L.G."/>
        </authorList>
    </citation>
    <scope>NUCLEOTIDE SEQUENCE [LARGE SCALE GENOMIC DNA]</scope>
    <source>
        <strain evidence="4">Ar21-2</strain>
    </source>
</reference>
<evidence type="ECO:0000313" key="4">
    <source>
        <dbReference type="Proteomes" id="UP000217790"/>
    </source>
</evidence>
<keyword evidence="2" id="KW-1133">Transmembrane helix</keyword>
<feature type="compositionally biased region" description="Basic and acidic residues" evidence="1">
    <location>
        <begin position="81"/>
        <end position="92"/>
    </location>
</feature>
<dbReference type="Proteomes" id="UP000217790">
    <property type="component" value="Unassembled WGS sequence"/>
</dbReference>
<sequence length="92" mass="10372">MPAIYIANVSNAGDEEEEDYNLSRSVLTAIIGCTILFILLLLGFTLVWRHRRTFQRRSPTTTTEFAGPSPNISFPAPAYDPQRKPYSGERSH</sequence>
<keyword evidence="2" id="KW-0812">Transmembrane</keyword>